<comment type="subcellular location">
    <subcellularLocation>
        <location evidence="1">Membrane</location>
    </subcellularLocation>
</comment>
<dbReference type="Pfam" id="PF07244">
    <property type="entry name" value="POTRA"/>
    <property type="match status" value="2"/>
</dbReference>
<evidence type="ECO:0000256" key="5">
    <source>
        <dbReference type="ARBA" id="ARBA00023237"/>
    </source>
</evidence>
<dbReference type="EMBL" id="DRNB01000249">
    <property type="protein sequence ID" value="HHJ64616.1"/>
    <property type="molecule type" value="Genomic_DNA"/>
</dbReference>
<dbReference type="Gene3D" id="2.40.160.50">
    <property type="entry name" value="membrane protein fhac: a member of the omp85/tpsb transporter family"/>
    <property type="match status" value="1"/>
</dbReference>
<evidence type="ECO:0000256" key="3">
    <source>
        <dbReference type="ARBA" id="ARBA00022729"/>
    </source>
</evidence>
<dbReference type="AlphaFoldDB" id="A0A7C5Q051"/>
<dbReference type="Proteomes" id="UP000885792">
    <property type="component" value="Unassembled WGS sequence"/>
</dbReference>
<evidence type="ECO:0000313" key="7">
    <source>
        <dbReference type="EMBL" id="HHJ64616.1"/>
    </source>
</evidence>
<keyword evidence="5" id="KW-0998">Cell outer membrane</keyword>
<sequence length="873" mass="101070">MKHIYILLILFSLSFSGIVLRSNYPLRNSNFQQKLSEESMFLVIWALQQLKDVRDIRIGTEGEDTVLYVERYPIVKSVEVEGNWFVGDEEIKNLAGVREDEPLIDFDPEAVQETLRIYYRERGFLNAEVEVRYTVDEQGFAKVRIRVKEGELYFLGGAEFRGAGSFSHSRLLHAAGLRLGEVFDEEKARKGVFGLLDFYRGEGFLESGVYFEGVKKEKGRSFSVLLPGMEAARWSFREGVSALLRGLSNLTAHPLAVLKTLLGRGSLAKPVYTVIEGRRYEVEFRGNRSFSEEELSKLLDLNTPGVDYFFLERSRERIEDFYRGKGFFDVRVSYSYEEGRILFTVEEGERYGVRVLGFRGLKLPDTYDREEIERRVRDFLRRVREEGYLSADIRLLEEVNREKKRVDLLLLYSPGKKVILKDLVYRGDMEEVRALFRKYRALLPLPLSAEILRALNADLKEFFRRRGYLDGDFSVEVVGEERGDSLYLTYLYRVDPGERYTYGELLIYGNEKTHPREIYYTVVKQRFFSTLAEEESLWNLIQSENYTGVRLENLVDREEKKVHRLVEVREDRRGLLELAVGYNTEEKLKVEGGVKLKNLFGVGILGRVRASRSERYRTYEIGLSDRFLFSRKYFGDVSLFRKLEFHESYDLENEGFLISFGYRPRRWYGISLFISRTDNRVSGAEPGSYRLTRGGVFLVREVRDDPINPRNMSHLSLRFSRIEGDRDYYRAELNSFLLRELTRNLSVNLRTAGGWVGEGAPIFDRFFLGGLRDMRGYSFESLGSPLGGRTFLFGRGEVLLRIRGPLWGGLFGDAGSVENSFSETLRKFRYDAGFAFGVSTPAGFIRVDLARPLEDLESPLSGIRVYLSIGYIY</sequence>
<dbReference type="PANTHER" id="PTHR12815">
    <property type="entry name" value="SORTING AND ASSEMBLY MACHINERY SAMM50 PROTEIN FAMILY MEMBER"/>
    <property type="match status" value="1"/>
</dbReference>
<dbReference type="Pfam" id="PF01103">
    <property type="entry name" value="Omp85"/>
    <property type="match status" value="1"/>
</dbReference>
<evidence type="ECO:0000259" key="6">
    <source>
        <dbReference type="PROSITE" id="PS51779"/>
    </source>
</evidence>
<keyword evidence="4" id="KW-0472">Membrane</keyword>
<dbReference type="InterPro" id="IPR034746">
    <property type="entry name" value="POTRA"/>
</dbReference>
<accession>A0A7C5Q051</accession>
<protein>
    <recommendedName>
        <fullName evidence="6">POTRA domain-containing protein</fullName>
    </recommendedName>
</protein>
<keyword evidence="3" id="KW-0732">Signal</keyword>
<feature type="domain" description="POTRA" evidence="6">
    <location>
        <begin position="73"/>
        <end position="150"/>
    </location>
</feature>
<dbReference type="InterPro" id="IPR039910">
    <property type="entry name" value="D15-like"/>
</dbReference>
<proteinExistence type="predicted"/>
<dbReference type="InterPro" id="IPR000184">
    <property type="entry name" value="Bac_surfAg_D15"/>
</dbReference>
<name>A0A7C5Q051_AQUAO</name>
<reference evidence="7" key="1">
    <citation type="journal article" date="2020" name="mSystems">
        <title>Genome- and Community-Level Interaction Insights into Carbon Utilization and Element Cycling Functions of Hydrothermarchaeota in Hydrothermal Sediment.</title>
        <authorList>
            <person name="Zhou Z."/>
            <person name="Liu Y."/>
            <person name="Xu W."/>
            <person name="Pan J."/>
            <person name="Luo Z.H."/>
            <person name="Li M."/>
        </authorList>
    </citation>
    <scope>NUCLEOTIDE SEQUENCE [LARGE SCALE GENOMIC DNA]</scope>
    <source>
        <strain evidence="7">HyVt-501</strain>
    </source>
</reference>
<dbReference type="GO" id="GO:0019867">
    <property type="term" value="C:outer membrane"/>
    <property type="evidence" value="ECO:0007669"/>
    <property type="project" value="InterPro"/>
</dbReference>
<dbReference type="PROSITE" id="PS51779">
    <property type="entry name" value="POTRA"/>
    <property type="match status" value="1"/>
</dbReference>
<dbReference type="InterPro" id="IPR010827">
    <property type="entry name" value="BamA/TamA_POTRA"/>
</dbReference>
<organism evidence="7">
    <name type="scientific">Aquifex aeolicus</name>
    <dbReference type="NCBI Taxonomy" id="63363"/>
    <lineage>
        <taxon>Bacteria</taxon>
        <taxon>Pseudomonadati</taxon>
        <taxon>Aquificota</taxon>
        <taxon>Aquificia</taxon>
        <taxon>Aquificales</taxon>
        <taxon>Aquificaceae</taxon>
        <taxon>Aquifex</taxon>
    </lineage>
</organism>
<dbReference type="Gene3D" id="3.10.20.310">
    <property type="entry name" value="membrane protein fhac"/>
    <property type="match status" value="2"/>
</dbReference>
<evidence type="ECO:0000256" key="1">
    <source>
        <dbReference type="ARBA" id="ARBA00004370"/>
    </source>
</evidence>
<gene>
    <name evidence="7" type="ORF">ENJ61_06875</name>
</gene>
<comment type="caution">
    <text evidence="7">The sequence shown here is derived from an EMBL/GenBank/DDBJ whole genome shotgun (WGS) entry which is preliminary data.</text>
</comment>
<keyword evidence="2" id="KW-0812">Transmembrane</keyword>
<evidence type="ECO:0000256" key="4">
    <source>
        <dbReference type="ARBA" id="ARBA00023136"/>
    </source>
</evidence>
<dbReference type="PANTHER" id="PTHR12815:SF47">
    <property type="entry name" value="TRANSLOCATION AND ASSEMBLY MODULE SUBUNIT TAMA"/>
    <property type="match status" value="1"/>
</dbReference>
<evidence type="ECO:0000256" key="2">
    <source>
        <dbReference type="ARBA" id="ARBA00022692"/>
    </source>
</evidence>